<feature type="transmembrane region" description="Helical" evidence="1">
    <location>
        <begin position="12"/>
        <end position="36"/>
    </location>
</feature>
<feature type="domain" description="GGDEF" evidence="5">
    <location>
        <begin position="520"/>
        <end position="653"/>
    </location>
</feature>
<dbReference type="PROSITE" id="PS50887">
    <property type="entry name" value="GGDEF"/>
    <property type="match status" value="1"/>
</dbReference>
<evidence type="ECO:0000259" key="5">
    <source>
        <dbReference type="PROSITE" id="PS50887"/>
    </source>
</evidence>
<dbReference type="CDD" id="cd00130">
    <property type="entry name" value="PAS"/>
    <property type="match status" value="1"/>
</dbReference>
<dbReference type="InterPro" id="IPR001633">
    <property type="entry name" value="EAL_dom"/>
</dbReference>
<gene>
    <name evidence="6" type="ORF">IP91_00595</name>
</gene>
<dbReference type="EMBL" id="VLLB01000001">
    <property type="protein sequence ID" value="TWI69526.1"/>
    <property type="molecule type" value="Genomic_DNA"/>
</dbReference>
<dbReference type="InterPro" id="IPR000700">
    <property type="entry name" value="PAS-assoc_C"/>
</dbReference>
<dbReference type="NCBIfam" id="TIGR00254">
    <property type="entry name" value="GGDEF"/>
    <property type="match status" value="1"/>
</dbReference>
<dbReference type="SUPFAM" id="SSF141868">
    <property type="entry name" value="EAL domain-like"/>
    <property type="match status" value="1"/>
</dbReference>
<dbReference type="PANTHER" id="PTHR44757">
    <property type="entry name" value="DIGUANYLATE CYCLASE DGCP"/>
    <property type="match status" value="1"/>
</dbReference>
<dbReference type="SMART" id="SM00267">
    <property type="entry name" value="GGDEF"/>
    <property type="match status" value="1"/>
</dbReference>
<dbReference type="AlphaFoldDB" id="A0A562RM42"/>
<protein>
    <submittedName>
        <fullName evidence="6">PAS domain S-box-containing protein/diguanylate cyclase (GGDEF)-like protein</fullName>
    </submittedName>
</protein>
<dbReference type="InterPro" id="IPR043128">
    <property type="entry name" value="Rev_trsase/Diguanyl_cyclase"/>
</dbReference>
<dbReference type="SUPFAM" id="SSF55785">
    <property type="entry name" value="PYP-like sensor domain (PAS domain)"/>
    <property type="match status" value="1"/>
</dbReference>
<keyword evidence="7" id="KW-1185">Reference proteome</keyword>
<reference evidence="6 7" key="1">
    <citation type="journal article" date="2015" name="Stand. Genomic Sci.">
        <title>Genomic Encyclopedia of Bacterial and Archaeal Type Strains, Phase III: the genomes of soil and plant-associated and newly described type strains.</title>
        <authorList>
            <person name="Whitman W.B."/>
            <person name="Woyke T."/>
            <person name="Klenk H.P."/>
            <person name="Zhou Y."/>
            <person name="Lilburn T.G."/>
            <person name="Beck B.J."/>
            <person name="De Vos P."/>
            <person name="Vandamme P."/>
            <person name="Eisen J.A."/>
            <person name="Garrity G."/>
            <person name="Hugenholtz P."/>
            <person name="Kyrpides N.C."/>
        </authorList>
    </citation>
    <scope>NUCLEOTIDE SEQUENCE [LARGE SCALE GENOMIC DNA]</scope>
    <source>
        <strain evidence="6 7">CGMCC 1.10822</strain>
    </source>
</reference>
<accession>A0A562RM42</accession>
<dbReference type="Pfam" id="PF00990">
    <property type="entry name" value="GGDEF"/>
    <property type="match status" value="1"/>
</dbReference>
<dbReference type="InterPro" id="IPR029787">
    <property type="entry name" value="Nucleotide_cyclase"/>
</dbReference>
<evidence type="ECO:0000259" key="3">
    <source>
        <dbReference type="PROSITE" id="PS50113"/>
    </source>
</evidence>
<feature type="domain" description="EAL" evidence="4">
    <location>
        <begin position="662"/>
        <end position="915"/>
    </location>
</feature>
<dbReference type="SUPFAM" id="SSF55781">
    <property type="entry name" value="GAF domain-like"/>
    <property type="match status" value="1"/>
</dbReference>
<dbReference type="PANTHER" id="PTHR44757:SF2">
    <property type="entry name" value="BIOFILM ARCHITECTURE MAINTENANCE PROTEIN MBAA"/>
    <property type="match status" value="1"/>
</dbReference>
<proteinExistence type="predicted"/>
<dbReference type="Gene3D" id="3.30.70.270">
    <property type="match status" value="1"/>
</dbReference>
<dbReference type="PROSITE" id="PS50883">
    <property type="entry name" value="EAL"/>
    <property type="match status" value="1"/>
</dbReference>
<dbReference type="PROSITE" id="PS50113">
    <property type="entry name" value="PAC"/>
    <property type="match status" value="1"/>
</dbReference>
<dbReference type="RefSeq" id="WP_145647279.1">
    <property type="nucleotide sequence ID" value="NZ_VLLB01000001.1"/>
</dbReference>
<name>A0A562RM42_9BURK</name>
<evidence type="ECO:0000313" key="6">
    <source>
        <dbReference type="EMBL" id="TWI69526.1"/>
    </source>
</evidence>
<evidence type="ECO:0000313" key="7">
    <source>
        <dbReference type="Proteomes" id="UP000318431"/>
    </source>
</evidence>
<dbReference type="PROSITE" id="PS50112">
    <property type="entry name" value="PAS"/>
    <property type="match status" value="1"/>
</dbReference>
<evidence type="ECO:0000259" key="2">
    <source>
        <dbReference type="PROSITE" id="PS50112"/>
    </source>
</evidence>
<dbReference type="CDD" id="cd01948">
    <property type="entry name" value="EAL"/>
    <property type="match status" value="1"/>
</dbReference>
<evidence type="ECO:0000256" key="1">
    <source>
        <dbReference type="SAM" id="Phobius"/>
    </source>
</evidence>
<dbReference type="SUPFAM" id="SSF55073">
    <property type="entry name" value="Nucleotide cyclase"/>
    <property type="match status" value="1"/>
</dbReference>
<feature type="domain" description="PAC" evidence="3">
    <location>
        <begin position="309"/>
        <end position="361"/>
    </location>
</feature>
<dbReference type="Gene3D" id="3.30.450.20">
    <property type="entry name" value="PAS domain"/>
    <property type="match status" value="1"/>
</dbReference>
<evidence type="ECO:0000259" key="4">
    <source>
        <dbReference type="PROSITE" id="PS50883"/>
    </source>
</evidence>
<dbReference type="InterPro" id="IPR035965">
    <property type="entry name" value="PAS-like_dom_sf"/>
</dbReference>
<dbReference type="CDD" id="cd01949">
    <property type="entry name" value="GGDEF"/>
    <property type="match status" value="1"/>
</dbReference>
<sequence>MDVLRRLVPRTLWGRMLALYSVTVVCFLVLGLGTYYRLQFLREIEEVQDMAGMLAEVASQAVEESVVIGDYDTVQRTLAKTLHNSPLRAAAFIDMGGNTLRIADPREMGDQPPQFIVDMVAQRLYDVNRPISVGGHDYGVMRFTFDEAAIAARLWHLLRDAAGLACACLVLSLFAMQYLLSRWLRQLTRLQSVEADLSAGVADAAARPGDAPLEIEQAMRAVDRITHSIRSQFDQRIDTLIDSLIQHKNALDEACNVCELDPAGRIVSVNERYVAASGYSREELLAMSIDEIGEVLVPLRQGVAGAAVRTGEVRLTDRTGQAHWRRRTLVPIFDAARAVEKYICIEIDITDRRRSEQLALAHARKHEQAAAFARFALTETDHDTLCKLLVRAAAVGLQADCAALLRHDASGNRCVAAWYPGEPGGGVSTDEPLGHAERMAVALRWGDVPGTLAVYGHVPNAFTDEDRHFLDSLAAAFANAAERHHSSNRLRYLATHDPLTSLPNRAAFGEQLERAVVPGGAMQLLLIDLDHFKNINDTLGHAAGDALLVEAACRLRAAVPEGAFVARLGGDEFAVICPAGLDDATVDACAERLVESLRRPFALDRNEVFIAASIGIAASPRDGTVAQDLVRNADTAMYGAKQAGRNRSCRFQAAMNERVARRMSLESRLRGALGRGEFALAYQPKQDIATGRLTGFEALLRWSGAEGPVPPDVFVPILEDSGLILPVGAWVIDTVCMQIRAWGDAGMPRVPVAINLSARQFQQENLVDVILAAADGAGISPAALEFELTESMLMTDPAAAEAAMHRLKAAGIGLSIDDFGTGYSSLSYLKRFPLDALKIDRAFVRDLPGDSEDLAITRAVIALAHSLNLRTIAEGVEDETQLASLRENGCDEIQGYLYGRPMAAADCLKRFGPLMEMAV</sequence>
<dbReference type="OrthoDB" id="9813903at2"/>
<dbReference type="InterPro" id="IPR035919">
    <property type="entry name" value="EAL_sf"/>
</dbReference>
<keyword evidence="1" id="KW-1133">Transmembrane helix</keyword>
<dbReference type="SMART" id="SM00052">
    <property type="entry name" value="EAL"/>
    <property type="match status" value="1"/>
</dbReference>
<organism evidence="6 7">
    <name type="scientific">Pseudoduganella lurida</name>
    <dbReference type="NCBI Taxonomy" id="1036180"/>
    <lineage>
        <taxon>Bacteria</taxon>
        <taxon>Pseudomonadati</taxon>
        <taxon>Pseudomonadota</taxon>
        <taxon>Betaproteobacteria</taxon>
        <taxon>Burkholderiales</taxon>
        <taxon>Oxalobacteraceae</taxon>
        <taxon>Telluria group</taxon>
        <taxon>Pseudoduganella</taxon>
    </lineage>
</organism>
<feature type="domain" description="PAS" evidence="2">
    <location>
        <begin position="260"/>
        <end position="298"/>
    </location>
</feature>
<dbReference type="InterPro" id="IPR000160">
    <property type="entry name" value="GGDEF_dom"/>
</dbReference>
<dbReference type="NCBIfam" id="TIGR00229">
    <property type="entry name" value="sensory_box"/>
    <property type="match status" value="1"/>
</dbReference>
<dbReference type="InterPro" id="IPR013656">
    <property type="entry name" value="PAS_4"/>
</dbReference>
<dbReference type="Pfam" id="PF00563">
    <property type="entry name" value="EAL"/>
    <property type="match status" value="1"/>
</dbReference>
<dbReference type="Pfam" id="PF08448">
    <property type="entry name" value="PAS_4"/>
    <property type="match status" value="1"/>
</dbReference>
<keyword evidence="1" id="KW-0472">Membrane</keyword>
<dbReference type="Gene3D" id="3.20.20.450">
    <property type="entry name" value="EAL domain"/>
    <property type="match status" value="1"/>
</dbReference>
<keyword evidence="1" id="KW-0812">Transmembrane</keyword>
<dbReference type="Proteomes" id="UP000318431">
    <property type="component" value="Unassembled WGS sequence"/>
</dbReference>
<dbReference type="InterPro" id="IPR000014">
    <property type="entry name" value="PAS"/>
</dbReference>
<comment type="caution">
    <text evidence="6">The sequence shown here is derived from an EMBL/GenBank/DDBJ whole genome shotgun (WGS) entry which is preliminary data.</text>
</comment>
<dbReference type="InterPro" id="IPR052155">
    <property type="entry name" value="Biofilm_reg_signaling"/>
</dbReference>